<keyword evidence="2" id="KW-1185">Reference proteome</keyword>
<dbReference type="RefSeq" id="WP_092730477.1">
    <property type="nucleotide sequence ID" value="NZ_FNPC01000001.1"/>
</dbReference>
<dbReference type="Pfam" id="PF05573">
    <property type="entry name" value="NosL"/>
    <property type="match status" value="1"/>
</dbReference>
<evidence type="ECO:0000313" key="2">
    <source>
        <dbReference type="Proteomes" id="UP000199079"/>
    </source>
</evidence>
<dbReference type="EMBL" id="FNPC01000001">
    <property type="protein sequence ID" value="SDX76051.1"/>
    <property type="molecule type" value="Genomic_DNA"/>
</dbReference>
<evidence type="ECO:0000313" key="1">
    <source>
        <dbReference type="EMBL" id="SDX76051.1"/>
    </source>
</evidence>
<dbReference type="SUPFAM" id="SSF160387">
    <property type="entry name" value="NosL/MerB-like"/>
    <property type="match status" value="1"/>
</dbReference>
<gene>
    <name evidence="1" type="ORF">SAMN05216564_101365</name>
</gene>
<reference evidence="2" key="1">
    <citation type="submission" date="2016-10" db="EMBL/GenBank/DDBJ databases">
        <authorList>
            <person name="Varghese N."/>
            <person name="Submissions S."/>
        </authorList>
    </citation>
    <scope>NUCLEOTIDE SEQUENCE [LARGE SCALE GENOMIC DNA]</scope>
    <source>
        <strain evidence="2">DC30,IBRC 10041,KCTC 4046</strain>
    </source>
</reference>
<organism evidence="1 2">
    <name type="scientific">Halopenitus persicus</name>
    <dbReference type="NCBI Taxonomy" id="1048396"/>
    <lineage>
        <taxon>Archaea</taxon>
        <taxon>Methanobacteriati</taxon>
        <taxon>Methanobacteriota</taxon>
        <taxon>Stenosarchaea group</taxon>
        <taxon>Halobacteria</taxon>
        <taxon>Halobacteriales</taxon>
        <taxon>Haloferacaceae</taxon>
        <taxon>Halopenitus</taxon>
    </lineage>
</organism>
<dbReference type="InterPro" id="IPR008719">
    <property type="entry name" value="N2O_reductase_NosL"/>
</dbReference>
<dbReference type="Gene3D" id="3.30.70.2050">
    <property type="match status" value="1"/>
</dbReference>
<dbReference type="PROSITE" id="PS51318">
    <property type="entry name" value="TAT"/>
    <property type="match status" value="1"/>
</dbReference>
<name>A0A1H3EBI1_9EURY</name>
<dbReference type="Proteomes" id="UP000199079">
    <property type="component" value="Unassembled WGS sequence"/>
</dbReference>
<protein>
    <submittedName>
        <fullName evidence="1">Nitrous oxide reductase accessory protein NosL</fullName>
    </submittedName>
</protein>
<dbReference type="PANTHER" id="PTHR41247">
    <property type="entry name" value="HTH-TYPE TRANSCRIPTIONAL REPRESSOR YCNK"/>
    <property type="match status" value="1"/>
</dbReference>
<dbReference type="PROSITE" id="PS51257">
    <property type="entry name" value="PROKAR_LIPOPROTEIN"/>
    <property type="match status" value="1"/>
</dbReference>
<accession>A0A1H3EBI1</accession>
<dbReference type="AlphaFoldDB" id="A0A1H3EBI1"/>
<dbReference type="InterPro" id="IPR006311">
    <property type="entry name" value="TAT_signal"/>
</dbReference>
<dbReference type="PANTHER" id="PTHR41247:SF1">
    <property type="entry name" value="HTH-TYPE TRANSCRIPTIONAL REPRESSOR YCNK"/>
    <property type="match status" value="1"/>
</dbReference>
<proteinExistence type="predicted"/>
<sequence>MNRRRFLTASAAIGGVGSTAGCLDRLSAGSADAEPDPVDLSGGTFDDDHGMEIGPHGGANGQIYYANHAPPDREGGPFWFHTLVFSLFPFHFDRLDRGWEPEIIYVTDFSTVDWTIEDRESGPTMPSPTAPETFGDATTLTYVVESDVRGGMGPGLHPFSEADEAAAFVDDHGGRTIGFDDIDRALVQGLRDGE</sequence>